<name>A0A8T2V680_CERRI</name>
<evidence type="ECO:0000256" key="2">
    <source>
        <dbReference type="ARBA" id="ARBA00004141"/>
    </source>
</evidence>
<comment type="similarity">
    <text evidence="3 7">Belongs to the PRA1 family.</text>
</comment>
<dbReference type="EMBL" id="CM035407">
    <property type="protein sequence ID" value="KAH7443947.1"/>
    <property type="molecule type" value="Genomic_DNA"/>
</dbReference>
<dbReference type="Proteomes" id="UP000825935">
    <property type="component" value="Chromosome 2"/>
</dbReference>
<comment type="subcellular location">
    <subcellularLocation>
        <location evidence="2 7">Membrane</location>
        <topology evidence="2 7">Multi-pass membrane protein</topology>
    </subcellularLocation>
</comment>
<evidence type="ECO:0000256" key="6">
    <source>
        <dbReference type="ARBA" id="ARBA00023136"/>
    </source>
</evidence>
<evidence type="ECO:0000313" key="9">
    <source>
        <dbReference type="Proteomes" id="UP000825935"/>
    </source>
</evidence>
<dbReference type="GO" id="GO:0016192">
    <property type="term" value="P:vesicle-mediated transport"/>
    <property type="evidence" value="ECO:0007669"/>
    <property type="project" value="TreeGrafter"/>
</dbReference>
<comment type="caution">
    <text evidence="8">The sequence shown here is derived from an EMBL/GenBank/DDBJ whole genome shotgun (WGS) entry which is preliminary data.</text>
</comment>
<dbReference type="GO" id="GO:0016020">
    <property type="term" value="C:membrane"/>
    <property type="evidence" value="ECO:0007669"/>
    <property type="project" value="UniProtKB-SubCell"/>
</dbReference>
<proteinExistence type="inferred from homology"/>
<feature type="transmembrane region" description="Helical" evidence="7">
    <location>
        <begin position="127"/>
        <end position="160"/>
    </location>
</feature>
<dbReference type="OMA" id="HASFHEL"/>
<dbReference type="PANTHER" id="PTHR19317">
    <property type="entry name" value="PRENYLATED RAB ACCEPTOR 1-RELATED"/>
    <property type="match status" value="1"/>
</dbReference>
<evidence type="ECO:0000313" key="8">
    <source>
        <dbReference type="EMBL" id="KAH7443947.1"/>
    </source>
</evidence>
<keyword evidence="9" id="KW-1185">Reference proteome</keyword>
<keyword evidence="4 7" id="KW-0812">Transmembrane</keyword>
<keyword evidence="6 7" id="KW-0472">Membrane</keyword>
<dbReference type="Pfam" id="PF03208">
    <property type="entry name" value="PRA1"/>
    <property type="match status" value="1"/>
</dbReference>
<evidence type="ECO:0000256" key="4">
    <source>
        <dbReference type="ARBA" id="ARBA00022692"/>
    </source>
</evidence>
<keyword evidence="5 7" id="KW-1133">Transmembrane helix</keyword>
<evidence type="ECO:0000256" key="1">
    <source>
        <dbReference type="ARBA" id="ARBA00002501"/>
    </source>
</evidence>
<evidence type="ECO:0000256" key="3">
    <source>
        <dbReference type="ARBA" id="ARBA00006483"/>
    </source>
</evidence>
<feature type="transmembrane region" description="Helical" evidence="7">
    <location>
        <begin position="93"/>
        <end position="115"/>
    </location>
</feature>
<dbReference type="OrthoDB" id="63113at2759"/>
<evidence type="ECO:0000256" key="5">
    <source>
        <dbReference type="ARBA" id="ARBA00022989"/>
    </source>
</evidence>
<dbReference type="InterPro" id="IPR004895">
    <property type="entry name" value="Prenylated_rab_accept_PRA1"/>
</dbReference>
<comment type="function">
    <text evidence="1 7">May be involved in both secretory and endocytic intracellular trafficking in the endosomal/prevacuolar compartments.</text>
</comment>
<dbReference type="PANTHER" id="PTHR19317:SF0">
    <property type="entry name" value="PRENYLATED RAB ACCEPTOR PROTEIN 1"/>
    <property type="match status" value="1"/>
</dbReference>
<reference evidence="8" key="1">
    <citation type="submission" date="2021-08" db="EMBL/GenBank/DDBJ databases">
        <title>WGS assembly of Ceratopteris richardii.</title>
        <authorList>
            <person name="Marchant D.B."/>
            <person name="Chen G."/>
            <person name="Jenkins J."/>
            <person name="Shu S."/>
            <person name="Leebens-Mack J."/>
            <person name="Grimwood J."/>
            <person name="Schmutz J."/>
            <person name="Soltis P."/>
            <person name="Soltis D."/>
            <person name="Chen Z.-H."/>
        </authorList>
    </citation>
    <scope>NUCLEOTIDE SEQUENCE</scope>
    <source>
        <strain evidence="8">Whitten #5841</strain>
        <tissue evidence="8">Leaf</tissue>
    </source>
</reference>
<feature type="transmembrane region" description="Helical" evidence="7">
    <location>
        <begin position="69"/>
        <end position="87"/>
    </location>
</feature>
<accession>A0A8T2V680</accession>
<keyword evidence="7" id="KW-0813">Transport</keyword>
<gene>
    <name evidence="8" type="ORF">KP509_02G057500</name>
</gene>
<organism evidence="8 9">
    <name type="scientific">Ceratopteris richardii</name>
    <name type="common">Triangle waterfern</name>
    <dbReference type="NCBI Taxonomy" id="49495"/>
    <lineage>
        <taxon>Eukaryota</taxon>
        <taxon>Viridiplantae</taxon>
        <taxon>Streptophyta</taxon>
        <taxon>Embryophyta</taxon>
        <taxon>Tracheophyta</taxon>
        <taxon>Polypodiopsida</taxon>
        <taxon>Polypodiidae</taxon>
        <taxon>Polypodiales</taxon>
        <taxon>Pteridineae</taxon>
        <taxon>Pteridaceae</taxon>
        <taxon>Parkerioideae</taxon>
        <taxon>Ceratopteris</taxon>
    </lineage>
</organism>
<evidence type="ECO:0000256" key="7">
    <source>
        <dbReference type="RuleBase" id="RU363107"/>
    </source>
</evidence>
<dbReference type="GO" id="GO:0005794">
    <property type="term" value="C:Golgi apparatus"/>
    <property type="evidence" value="ECO:0007669"/>
    <property type="project" value="TreeGrafter"/>
</dbReference>
<sequence length="199" mass="21628">MSSPDVVGGAPMALASTPAARAFLARLSEGAKHAFSTRRPWMELADISAFARPESSSEVANRIRKNWSFFRVNYALILSAIVVITFLSNPTSLFFLCFVLAAWIYMYLVRTSSFVAFGRTLSERELLILMSVCSIIFIFLTNVGSLLISAVLIGCVVISVHAASRVPDELFTDEDGGAGHGFMSFISSVPKQPAVVTHV</sequence>
<protein>
    <recommendedName>
        <fullName evidence="7">PRA1 family protein</fullName>
    </recommendedName>
</protein>
<dbReference type="AlphaFoldDB" id="A0A8T2V680"/>
<dbReference type="GO" id="GO:0005783">
    <property type="term" value="C:endoplasmic reticulum"/>
    <property type="evidence" value="ECO:0007669"/>
    <property type="project" value="TreeGrafter"/>
</dbReference>